<dbReference type="PRINTS" id="PR00146">
    <property type="entry name" value="DHPICSNTHASE"/>
</dbReference>
<comment type="caution">
    <text evidence="4">The sequence shown here is derived from an EMBL/GenBank/DDBJ whole genome shotgun (WGS) entry which is preliminary data.</text>
</comment>
<dbReference type="GO" id="GO:0008840">
    <property type="term" value="F:4-hydroxy-tetrahydrodipicolinate synthase activity"/>
    <property type="evidence" value="ECO:0007669"/>
    <property type="project" value="UniProtKB-EC"/>
</dbReference>
<evidence type="ECO:0000256" key="3">
    <source>
        <dbReference type="PIRNR" id="PIRNR001365"/>
    </source>
</evidence>
<accession>A0A840AX80</accession>
<dbReference type="EC" id="4.3.3.7" evidence="4"/>
<name>A0A840AX80_9HYPH</name>
<reference evidence="4 5" key="1">
    <citation type="submission" date="2020-08" db="EMBL/GenBank/DDBJ databases">
        <title>Genomic Encyclopedia of Type Strains, Phase IV (KMG-IV): sequencing the most valuable type-strain genomes for metagenomic binning, comparative biology and taxonomic classification.</title>
        <authorList>
            <person name="Goeker M."/>
        </authorList>
    </citation>
    <scope>NUCLEOTIDE SEQUENCE [LARGE SCALE GENOMIC DNA]</scope>
    <source>
        <strain evidence="4 5">DSM 25966</strain>
    </source>
</reference>
<evidence type="ECO:0000256" key="1">
    <source>
        <dbReference type="ARBA" id="ARBA00007592"/>
    </source>
</evidence>
<dbReference type="PIRSF" id="PIRSF001365">
    <property type="entry name" value="DHDPS"/>
    <property type="match status" value="1"/>
</dbReference>
<dbReference type="Pfam" id="PF00701">
    <property type="entry name" value="DHDPS"/>
    <property type="match status" value="1"/>
</dbReference>
<evidence type="ECO:0000256" key="2">
    <source>
        <dbReference type="ARBA" id="ARBA00023239"/>
    </source>
</evidence>
<evidence type="ECO:0000313" key="5">
    <source>
        <dbReference type="Proteomes" id="UP000553963"/>
    </source>
</evidence>
<dbReference type="InterPro" id="IPR002220">
    <property type="entry name" value="DapA-like"/>
</dbReference>
<dbReference type="InterPro" id="IPR013785">
    <property type="entry name" value="Aldolase_TIM"/>
</dbReference>
<dbReference type="AlphaFoldDB" id="A0A840AX80"/>
<comment type="similarity">
    <text evidence="1 3">Belongs to the DapA family.</text>
</comment>
<protein>
    <submittedName>
        <fullName evidence="4">4-hydroxy-tetrahydrodipicolinate synthase</fullName>
        <ecNumber evidence="4">4.3.3.7</ecNumber>
    </submittedName>
</protein>
<keyword evidence="5" id="KW-1185">Reference proteome</keyword>
<proteinExistence type="inferred from homology"/>
<dbReference type="PANTHER" id="PTHR12128">
    <property type="entry name" value="DIHYDRODIPICOLINATE SYNTHASE"/>
    <property type="match status" value="1"/>
</dbReference>
<dbReference type="PANTHER" id="PTHR12128:SF66">
    <property type="entry name" value="4-HYDROXY-2-OXOGLUTARATE ALDOLASE, MITOCHONDRIAL"/>
    <property type="match status" value="1"/>
</dbReference>
<organism evidence="4 5">
    <name type="scientific">Kaistia hirudinis</name>
    <dbReference type="NCBI Taxonomy" id="1293440"/>
    <lineage>
        <taxon>Bacteria</taxon>
        <taxon>Pseudomonadati</taxon>
        <taxon>Pseudomonadota</taxon>
        <taxon>Alphaproteobacteria</taxon>
        <taxon>Hyphomicrobiales</taxon>
        <taxon>Kaistiaceae</taxon>
        <taxon>Kaistia</taxon>
    </lineage>
</organism>
<keyword evidence="2 3" id="KW-0456">Lyase</keyword>
<dbReference type="Gene3D" id="3.20.20.70">
    <property type="entry name" value="Aldolase class I"/>
    <property type="match status" value="1"/>
</dbReference>
<dbReference type="SUPFAM" id="SSF51569">
    <property type="entry name" value="Aldolase"/>
    <property type="match status" value="1"/>
</dbReference>
<gene>
    <name evidence="4" type="ORF">GGR25_004730</name>
</gene>
<dbReference type="Proteomes" id="UP000553963">
    <property type="component" value="Unassembled WGS sequence"/>
</dbReference>
<evidence type="ECO:0000313" key="4">
    <source>
        <dbReference type="EMBL" id="MBB3933657.1"/>
    </source>
</evidence>
<dbReference type="SMART" id="SM01130">
    <property type="entry name" value="DHDPS"/>
    <property type="match status" value="1"/>
</dbReference>
<dbReference type="EMBL" id="JACIDS010000006">
    <property type="protein sequence ID" value="MBB3933657.1"/>
    <property type="molecule type" value="Genomic_DNA"/>
</dbReference>
<sequence length="292" mass="30224">MTPFKGASIDENAFSALVADLIEAGVDGIVTAGLAGEGSTLSEAERERLVALAVEASGGRCPVVAASGSNATGQTIAWSLAARRAGADALLITVPYYNRPSQHGILLHFTAIAEVVDLPILVHDMPDRTGVALDPQTISKLAGVNGIAGFVGKPATLAAVNGRTTVLGADDGDVPAAHFTGCGGGLSLLANLLPRTVRLLHFACGRGDLAQARAVQNRLQPLLDAARGEPEPTLVKAALSCLREDFDGRPRLPLIRPSPDSLLQIELLLAELASFEATLPQALAASRGERRP</sequence>